<dbReference type="RefSeq" id="WP_014401985.1">
    <property type="nucleotide sequence ID" value="NC_017033.1"/>
</dbReference>
<dbReference type="InterPro" id="IPR050109">
    <property type="entry name" value="HTH-type_TetR-like_transc_reg"/>
</dbReference>
<dbReference type="SUPFAM" id="SSF46689">
    <property type="entry name" value="Homeodomain-like"/>
    <property type="match status" value="1"/>
</dbReference>
<dbReference type="EMBL" id="CP003350">
    <property type="protein sequence ID" value="AFC84979.1"/>
    <property type="molecule type" value="Genomic_DNA"/>
</dbReference>
<dbReference type="InterPro" id="IPR039536">
    <property type="entry name" value="TetR_C_Proteobacteria"/>
</dbReference>
<keyword evidence="1" id="KW-0805">Transcription regulation</keyword>
<gene>
    <name evidence="6" type="ordered locus">Fraau_0492</name>
</gene>
<organism evidence="6 7">
    <name type="scientific">Frateuria aurantia (strain ATCC 33424 / DSM 6220 / KCTC 2777 / LMG 1558 / NBRC 3245 / NCIMB 13370)</name>
    <name type="common">Acetobacter aurantius</name>
    <dbReference type="NCBI Taxonomy" id="767434"/>
    <lineage>
        <taxon>Bacteria</taxon>
        <taxon>Pseudomonadati</taxon>
        <taxon>Pseudomonadota</taxon>
        <taxon>Gammaproteobacteria</taxon>
        <taxon>Lysobacterales</taxon>
        <taxon>Rhodanobacteraceae</taxon>
        <taxon>Frateuria</taxon>
    </lineage>
</organism>
<dbReference type="InterPro" id="IPR001647">
    <property type="entry name" value="HTH_TetR"/>
</dbReference>
<dbReference type="GO" id="GO:0003700">
    <property type="term" value="F:DNA-binding transcription factor activity"/>
    <property type="evidence" value="ECO:0007669"/>
    <property type="project" value="TreeGrafter"/>
</dbReference>
<dbReference type="Pfam" id="PF00440">
    <property type="entry name" value="TetR_N"/>
    <property type="match status" value="1"/>
</dbReference>
<dbReference type="PROSITE" id="PS50977">
    <property type="entry name" value="HTH_TETR_2"/>
    <property type="match status" value="1"/>
</dbReference>
<evidence type="ECO:0000256" key="4">
    <source>
        <dbReference type="PROSITE-ProRule" id="PRU00335"/>
    </source>
</evidence>
<dbReference type="PRINTS" id="PR00455">
    <property type="entry name" value="HTHTETR"/>
</dbReference>
<evidence type="ECO:0000256" key="1">
    <source>
        <dbReference type="ARBA" id="ARBA00023015"/>
    </source>
</evidence>
<dbReference type="AlphaFoldDB" id="H8L4E6"/>
<dbReference type="PANTHER" id="PTHR30055">
    <property type="entry name" value="HTH-TYPE TRANSCRIPTIONAL REGULATOR RUTR"/>
    <property type="match status" value="1"/>
</dbReference>
<dbReference type="STRING" id="767434.Fraau_0492"/>
<dbReference type="HOGENOM" id="CLU_069356_27_0_6"/>
<dbReference type="Proteomes" id="UP000005234">
    <property type="component" value="Chromosome"/>
</dbReference>
<keyword evidence="3" id="KW-0804">Transcription</keyword>
<dbReference type="Gene3D" id="1.10.357.10">
    <property type="entry name" value="Tetracycline Repressor, domain 2"/>
    <property type="match status" value="1"/>
</dbReference>
<keyword evidence="7" id="KW-1185">Reference proteome</keyword>
<evidence type="ECO:0000313" key="6">
    <source>
        <dbReference type="EMBL" id="AFC84979.1"/>
    </source>
</evidence>
<evidence type="ECO:0000256" key="3">
    <source>
        <dbReference type="ARBA" id="ARBA00023163"/>
    </source>
</evidence>
<accession>H8L4E6</accession>
<feature type="DNA-binding region" description="H-T-H motif" evidence="4">
    <location>
        <begin position="41"/>
        <end position="60"/>
    </location>
</feature>
<protein>
    <submittedName>
        <fullName evidence="6">Transcriptional regulator</fullName>
    </submittedName>
</protein>
<sequence length="219" mass="24362">MSRSPEVRCQGPGRPKDMEKRAAILKSATTLFMRSSFAGTSMDAVASDAGVSKLTVYSHFGDKDSLFREVIRACMQDAMPDEQFTYHPEVDVVHVLTDLARRMVHIDTDPQMVSTFRVIFGDCQQGNPRYGRLVWEEGPLRGRKLAAGLLRQAEQEGKLDLGGLTPEVAATQFFALIKGDVMMRRLCGCDDMTDPSCRVAVEEHAMAGVKTFLRAFQPR</sequence>
<reference evidence="6" key="1">
    <citation type="submission" date="2012-02" db="EMBL/GenBank/DDBJ databases">
        <title>The complete genome of Frateuria aurantia DSM 6220.</title>
        <authorList>
            <consortium name="US DOE Joint Genome Institute (JGI-PGF)"/>
            <person name="Lucas S."/>
            <person name="Copeland A."/>
            <person name="Lapidus A."/>
            <person name="Glavina del Rio T."/>
            <person name="Dalin E."/>
            <person name="Tice H."/>
            <person name="Bruce D."/>
            <person name="Goodwin L."/>
            <person name="Pitluck S."/>
            <person name="Peters L."/>
            <person name="Ovchinnikova G."/>
            <person name="Teshima H."/>
            <person name="Kyrpides N."/>
            <person name="Mavromatis K."/>
            <person name="Ivanova N."/>
            <person name="Brettin T."/>
            <person name="Detter J.C."/>
            <person name="Han C."/>
            <person name="Larimer F."/>
            <person name="Land M."/>
            <person name="Hauser L."/>
            <person name="Markowitz V."/>
            <person name="Cheng J.-F."/>
            <person name="Hugenholtz P."/>
            <person name="Woyke T."/>
            <person name="Wu D."/>
            <person name="Brambilla E."/>
            <person name="Klenk H.-P."/>
            <person name="Eisen J.A."/>
        </authorList>
    </citation>
    <scope>NUCLEOTIDE SEQUENCE</scope>
    <source>
        <strain evidence="6">DSM 6220</strain>
    </source>
</reference>
<evidence type="ECO:0000259" key="5">
    <source>
        <dbReference type="PROSITE" id="PS50977"/>
    </source>
</evidence>
<proteinExistence type="predicted"/>
<dbReference type="InterPro" id="IPR009057">
    <property type="entry name" value="Homeodomain-like_sf"/>
</dbReference>
<evidence type="ECO:0000256" key="2">
    <source>
        <dbReference type="ARBA" id="ARBA00023125"/>
    </source>
</evidence>
<evidence type="ECO:0000313" key="7">
    <source>
        <dbReference type="Proteomes" id="UP000005234"/>
    </source>
</evidence>
<dbReference type="PANTHER" id="PTHR30055:SF146">
    <property type="entry name" value="HTH-TYPE TRANSCRIPTIONAL DUAL REGULATOR CECR"/>
    <property type="match status" value="1"/>
</dbReference>
<name>H8L4E6_FRAAD</name>
<keyword evidence="2 4" id="KW-0238">DNA-binding</keyword>
<dbReference type="FunFam" id="1.10.10.60:FF:000141">
    <property type="entry name" value="TetR family transcriptional regulator"/>
    <property type="match status" value="1"/>
</dbReference>
<dbReference type="Gene3D" id="1.10.10.60">
    <property type="entry name" value="Homeodomain-like"/>
    <property type="match status" value="1"/>
</dbReference>
<dbReference type="eggNOG" id="COG1309">
    <property type="taxonomic scope" value="Bacteria"/>
</dbReference>
<dbReference type="GO" id="GO:0000976">
    <property type="term" value="F:transcription cis-regulatory region binding"/>
    <property type="evidence" value="ECO:0007669"/>
    <property type="project" value="TreeGrafter"/>
</dbReference>
<dbReference type="KEGG" id="fau:Fraau_0492"/>
<feature type="domain" description="HTH tetR-type" evidence="5">
    <location>
        <begin position="18"/>
        <end position="78"/>
    </location>
</feature>
<dbReference type="Pfam" id="PF14246">
    <property type="entry name" value="TetR_C_7"/>
    <property type="match status" value="1"/>
</dbReference>
<dbReference type="OrthoDB" id="8535430at2"/>